<gene>
    <name evidence="1" type="ORF">E0W60_34670</name>
</gene>
<geneLocation type="plasmid" evidence="1">
    <name>unnamed4</name>
</geneLocation>
<dbReference type="AlphaFoldDB" id="A0A4P7LUQ0"/>
<dbReference type="RefSeq" id="WP_135707366.1">
    <property type="nucleotide sequence ID" value="NZ_CP038639.1"/>
</dbReference>
<dbReference type="Proteomes" id="UP000295294">
    <property type="component" value="Plasmid unnamed4"/>
</dbReference>
<accession>A0A4P7LUQ0</accession>
<reference evidence="1 2" key="1">
    <citation type="submission" date="2019-03" db="EMBL/GenBank/DDBJ databases">
        <title>Efficiently degradation of phenoxyalkanoic acid herbicides by Cupriavidus oxalaticus strain X32.</title>
        <authorList>
            <person name="Sheng X."/>
        </authorList>
    </citation>
    <scope>NUCLEOTIDE SEQUENCE [LARGE SCALE GENOMIC DNA]</scope>
    <source>
        <strain evidence="1 2">X32</strain>
        <plasmid evidence="1 2">unnamed4</plasmid>
    </source>
</reference>
<protein>
    <submittedName>
        <fullName evidence="1">Uncharacterized protein</fullName>
    </submittedName>
</protein>
<evidence type="ECO:0000313" key="2">
    <source>
        <dbReference type="Proteomes" id="UP000295294"/>
    </source>
</evidence>
<organism evidence="1 2">
    <name type="scientific">Cupriavidus oxalaticus</name>
    <dbReference type="NCBI Taxonomy" id="96344"/>
    <lineage>
        <taxon>Bacteria</taxon>
        <taxon>Pseudomonadati</taxon>
        <taxon>Pseudomonadota</taxon>
        <taxon>Betaproteobacteria</taxon>
        <taxon>Burkholderiales</taxon>
        <taxon>Burkholderiaceae</taxon>
        <taxon>Cupriavidus</taxon>
    </lineage>
</organism>
<evidence type="ECO:0000313" key="1">
    <source>
        <dbReference type="EMBL" id="QBY56201.1"/>
    </source>
</evidence>
<keyword evidence="1" id="KW-0614">Plasmid</keyword>
<name>A0A4P7LUQ0_9BURK</name>
<dbReference type="KEGG" id="cox:E0W60_34670"/>
<dbReference type="OrthoDB" id="9892414at2"/>
<dbReference type="EMBL" id="CP038639">
    <property type="protein sequence ID" value="QBY56201.1"/>
    <property type="molecule type" value="Genomic_DNA"/>
</dbReference>
<proteinExistence type="predicted"/>
<sequence length="137" mass="16254">MIENPRNVDRLLFGFNRLDFLDKIWLQERFKNCYIAFDATAGTRIKRVFPELKFPTELLAQAWALYERYAEHGRKNQLRRELPFLLFMLGLKSAWPMQTEFSHDIWEIAMEDGTARAKNMLMIVYIFHEHGGSLPSI</sequence>